<feature type="region of interest" description="Disordered" evidence="1">
    <location>
        <begin position="1"/>
        <end position="93"/>
    </location>
</feature>
<reference evidence="2" key="1">
    <citation type="submission" date="2020-02" db="EMBL/GenBank/DDBJ databases">
        <authorList>
            <person name="Meier V. D."/>
        </authorList>
    </citation>
    <scope>NUCLEOTIDE SEQUENCE</scope>
    <source>
        <strain evidence="2">AVDCRST_MAG02</strain>
    </source>
</reference>
<evidence type="ECO:0000256" key="1">
    <source>
        <dbReference type="SAM" id="MobiDB-lite"/>
    </source>
</evidence>
<feature type="non-terminal residue" evidence="2">
    <location>
        <position position="93"/>
    </location>
</feature>
<feature type="compositionally biased region" description="Low complexity" evidence="1">
    <location>
        <begin position="60"/>
        <end position="79"/>
    </location>
</feature>
<protein>
    <submittedName>
        <fullName evidence="2">Ferredoxin, 2Fe-2S</fullName>
    </submittedName>
</protein>
<name>A0A6J4R2C9_9ACTN</name>
<accession>A0A6J4R2C9</accession>
<feature type="non-terminal residue" evidence="2">
    <location>
        <position position="1"/>
    </location>
</feature>
<dbReference type="AlphaFoldDB" id="A0A6J4R2C9"/>
<feature type="compositionally biased region" description="Basic and acidic residues" evidence="1">
    <location>
        <begin position="80"/>
        <end position="93"/>
    </location>
</feature>
<organism evidence="2">
    <name type="scientific">uncultured Rubrobacteraceae bacterium</name>
    <dbReference type="NCBI Taxonomy" id="349277"/>
    <lineage>
        <taxon>Bacteria</taxon>
        <taxon>Bacillati</taxon>
        <taxon>Actinomycetota</taxon>
        <taxon>Rubrobacteria</taxon>
        <taxon>Rubrobacterales</taxon>
        <taxon>Rubrobacteraceae</taxon>
        <taxon>environmental samples</taxon>
    </lineage>
</organism>
<gene>
    <name evidence="2" type="ORF">AVDCRST_MAG02-2518</name>
</gene>
<proteinExistence type="predicted"/>
<dbReference type="EMBL" id="CADCVH010000080">
    <property type="protein sequence ID" value="CAA9462197.1"/>
    <property type="molecule type" value="Genomic_DNA"/>
</dbReference>
<evidence type="ECO:0000313" key="2">
    <source>
        <dbReference type="EMBL" id="CAA9462197.1"/>
    </source>
</evidence>
<sequence>DPGHEGRGHGRVSRCSRGGRAGGRREARHRQPLHPYARAARRRRARRERGYLPLARFPVRPLLRGGPAGSRRGAPAALRGEGEGRKDRDQGPM</sequence>